<dbReference type="AlphaFoldDB" id="A0A1I3I839"/>
<feature type="domain" description="YspA cpYpsA-related SLOG" evidence="1">
    <location>
        <begin position="2"/>
        <end position="71"/>
    </location>
</feature>
<gene>
    <name evidence="2" type="ORF">SAMN04487775_101398</name>
</gene>
<name>A0A1I3I839_9SPIR</name>
<reference evidence="3" key="1">
    <citation type="submission" date="2016-10" db="EMBL/GenBank/DDBJ databases">
        <authorList>
            <person name="Varghese N."/>
            <person name="Submissions S."/>
        </authorList>
    </citation>
    <scope>NUCLEOTIDE SEQUENCE [LARGE SCALE GENOMIC DNA]</scope>
    <source>
        <strain evidence="3">XBD1002</strain>
    </source>
</reference>
<dbReference type="InterPro" id="IPR019627">
    <property type="entry name" value="YAcAr"/>
</dbReference>
<evidence type="ECO:0000313" key="2">
    <source>
        <dbReference type="EMBL" id="SFI44174.1"/>
    </source>
</evidence>
<dbReference type="Proteomes" id="UP000182737">
    <property type="component" value="Unassembled WGS sequence"/>
</dbReference>
<protein>
    <recommendedName>
        <fullName evidence="1">YspA cpYpsA-related SLOG domain-containing protein</fullName>
    </recommendedName>
</protein>
<sequence>MTKLLVCGSRSITDAAWVSEQISALIAEKDFPLSDLTLIEGGAKGVDAMGKAWAIANGVPVETHKADWARYGRGAGHRRNADMVAAANCVLILWDGISTGTKNDIDLCKKNNKNYKLVKN</sequence>
<evidence type="ECO:0000313" key="3">
    <source>
        <dbReference type="Proteomes" id="UP000182737"/>
    </source>
</evidence>
<keyword evidence="3" id="KW-1185">Reference proteome</keyword>
<evidence type="ECO:0000259" key="1">
    <source>
        <dbReference type="Pfam" id="PF10686"/>
    </source>
</evidence>
<dbReference type="OrthoDB" id="572639at2"/>
<organism evidence="2 3">
    <name type="scientific">Treponema bryantii</name>
    <dbReference type="NCBI Taxonomy" id="163"/>
    <lineage>
        <taxon>Bacteria</taxon>
        <taxon>Pseudomonadati</taxon>
        <taxon>Spirochaetota</taxon>
        <taxon>Spirochaetia</taxon>
        <taxon>Spirochaetales</taxon>
        <taxon>Treponemataceae</taxon>
        <taxon>Treponema</taxon>
    </lineage>
</organism>
<accession>A0A1I3I839</accession>
<dbReference type="RefSeq" id="WP_074929979.1">
    <property type="nucleotide sequence ID" value="NZ_FORI01000001.1"/>
</dbReference>
<proteinExistence type="predicted"/>
<dbReference type="Pfam" id="PF10686">
    <property type="entry name" value="YAcAr"/>
    <property type="match status" value="1"/>
</dbReference>
<dbReference type="EMBL" id="FORI01000001">
    <property type="protein sequence ID" value="SFI44174.1"/>
    <property type="molecule type" value="Genomic_DNA"/>
</dbReference>